<dbReference type="InterPro" id="IPR012334">
    <property type="entry name" value="Pectin_lyas_fold"/>
</dbReference>
<dbReference type="AlphaFoldDB" id="A0AAE0J719"/>
<organism evidence="3 4">
    <name type="scientific">Cercophora scortea</name>
    <dbReference type="NCBI Taxonomy" id="314031"/>
    <lineage>
        <taxon>Eukaryota</taxon>
        <taxon>Fungi</taxon>
        <taxon>Dikarya</taxon>
        <taxon>Ascomycota</taxon>
        <taxon>Pezizomycotina</taxon>
        <taxon>Sordariomycetes</taxon>
        <taxon>Sordariomycetidae</taxon>
        <taxon>Sordariales</taxon>
        <taxon>Lasiosphaeriaceae</taxon>
        <taxon>Cercophora</taxon>
    </lineage>
</organism>
<dbReference type="InterPro" id="IPR024535">
    <property type="entry name" value="RHGA/B-epi-like_pectate_lyase"/>
</dbReference>
<gene>
    <name evidence="3" type="ORF">B0T19DRAFT_472573</name>
</gene>
<evidence type="ECO:0000313" key="4">
    <source>
        <dbReference type="Proteomes" id="UP001286456"/>
    </source>
</evidence>
<name>A0AAE0J719_9PEZI</name>
<reference evidence="3" key="1">
    <citation type="journal article" date="2023" name="Mol. Phylogenet. Evol.">
        <title>Genome-scale phylogeny and comparative genomics of the fungal order Sordariales.</title>
        <authorList>
            <person name="Hensen N."/>
            <person name="Bonometti L."/>
            <person name="Westerberg I."/>
            <person name="Brannstrom I.O."/>
            <person name="Guillou S."/>
            <person name="Cros-Aarteil S."/>
            <person name="Calhoun S."/>
            <person name="Haridas S."/>
            <person name="Kuo A."/>
            <person name="Mondo S."/>
            <person name="Pangilinan J."/>
            <person name="Riley R."/>
            <person name="LaButti K."/>
            <person name="Andreopoulos B."/>
            <person name="Lipzen A."/>
            <person name="Chen C."/>
            <person name="Yan M."/>
            <person name="Daum C."/>
            <person name="Ng V."/>
            <person name="Clum A."/>
            <person name="Steindorff A."/>
            <person name="Ohm R.A."/>
            <person name="Martin F."/>
            <person name="Silar P."/>
            <person name="Natvig D.O."/>
            <person name="Lalanne C."/>
            <person name="Gautier V."/>
            <person name="Ament-Velasquez S.L."/>
            <person name="Kruys A."/>
            <person name="Hutchinson M.I."/>
            <person name="Powell A.J."/>
            <person name="Barry K."/>
            <person name="Miller A.N."/>
            <person name="Grigoriev I.V."/>
            <person name="Debuchy R."/>
            <person name="Gladieux P."/>
            <person name="Hiltunen Thoren M."/>
            <person name="Johannesson H."/>
        </authorList>
    </citation>
    <scope>NUCLEOTIDE SEQUENCE</scope>
    <source>
        <strain evidence="3">SMH4131-1</strain>
    </source>
</reference>
<dbReference type="PANTHER" id="PTHR33928:SF2">
    <property type="entry name" value="PECTATE LYASE SUPERFAMILY PROTEIN DOMAIN-CONTAINING PROTEIN-RELATED"/>
    <property type="match status" value="1"/>
</dbReference>
<feature type="chain" id="PRO_5042120933" evidence="1">
    <location>
        <begin position="17"/>
        <end position="828"/>
    </location>
</feature>
<sequence length="828" mass="88433">MKPAALLLAAASAVRAAFWMGDIAHQGLASSNQDKTYTVFRNVKAFGAVGDGVADDTAAINAAISSGNRCGGTSCVGSTITPAVVYFPPGTYLITSPIVDFYYTQIIGDANDMPVVKGSSSFPSDANGLLDADPYLNGELNFKSTNVFYRQLRNLIFDTTAISGTAIGVHWPSAQATSIQNCVFILSSRPEDSHTGIFMEEGSGGMISDLVFYGGEFGARFGSQQYTMRNLTFYGSRTAILQIWNWGWTYKSLSINDCEIGINMSSPDVGSVTLLDSSFTNVNTAIITSRNPGNTSGVGSLVVENIKYTNVPTVIQDSDGQPLLLGDPSGTVYDRGYARGNLYAPYGPQVFEGRNSEYFNQPANLKLGLEYYSRSKPQYESFPASSFLSARTHGAVGDGITDDTAALNSLFQTVAAAASSTNQTSQPTIAFLDAGYYKVTSTIYIPANTRVVGEALAAVILASGPAFADINTPFPVVRIGAPNEVGYVEISDLIVSTQGPAAGAVLIEYNLASSSPLPATSPSRCTNPTPNIQDHNTNVTQPSGLWDVHTRIGGFASSGLQVSQCPMNPNQTITTADPACIAAYMSMHITPSARNLYIENSWLWTADHDIEDYNNTQITVFAGRGLLIDGASRIWLVGTAVEHHTLYQYQLVDASDIWMGQIQTETPYYQPNPPAPGPFASRNTDLRDPDFGFDCASVVFGNGTEPVSNGTLSLPGDPPCAMAWGMRILSSENVVVFGAGLYSFFGNYNTSCSTSKRGENCQARILWVGEDSGSASARNGTRADMSTVEVYNLNTVGSVSMLTRQGADVARWSENNATFASTVAVFVF</sequence>
<dbReference type="InterPro" id="IPR011050">
    <property type="entry name" value="Pectin_lyase_fold/virulence"/>
</dbReference>
<dbReference type="SUPFAM" id="SSF51126">
    <property type="entry name" value="Pectin lyase-like"/>
    <property type="match status" value="2"/>
</dbReference>
<dbReference type="EMBL" id="JAUEPO010000001">
    <property type="protein sequence ID" value="KAK3337737.1"/>
    <property type="molecule type" value="Genomic_DNA"/>
</dbReference>
<proteinExistence type="predicted"/>
<dbReference type="Pfam" id="PF12708">
    <property type="entry name" value="Pect-lyase_RHGA_epim"/>
    <property type="match status" value="2"/>
</dbReference>
<dbReference type="InterPro" id="IPR039279">
    <property type="entry name" value="QRT3-like"/>
</dbReference>
<dbReference type="GO" id="GO:0004650">
    <property type="term" value="F:polygalacturonase activity"/>
    <property type="evidence" value="ECO:0007669"/>
    <property type="project" value="InterPro"/>
</dbReference>
<comment type="caution">
    <text evidence="3">The sequence shown here is derived from an EMBL/GenBank/DDBJ whole genome shotgun (WGS) entry which is preliminary data.</text>
</comment>
<accession>A0AAE0J719</accession>
<protein>
    <submittedName>
        <fullName evidence="3">Pectate lyase superfamily protein-domain-containing protein</fullName>
    </submittedName>
</protein>
<dbReference type="Proteomes" id="UP001286456">
    <property type="component" value="Unassembled WGS sequence"/>
</dbReference>
<evidence type="ECO:0000256" key="1">
    <source>
        <dbReference type="SAM" id="SignalP"/>
    </source>
</evidence>
<dbReference type="CDD" id="cd23668">
    <property type="entry name" value="GH55_beta13glucanase-like"/>
    <property type="match status" value="1"/>
</dbReference>
<dbReference type="PANTHER" id="PTHR33928">
    <property type="entry name" value="POLYGALACTURONASE QRT3"/>
    <property type="match status" value="1"/>
</dbReference>
<evidence type="ECO:0000259" key="2">
    <source>
        <dbReference type="Pfam" id="PF12708"/>
    </source>
</evidence>
<keyword evidence="1" id="KW-0732">Signal</keyword>
<reference evidence="3" key="2">
    <citation type="submission" date="2023-06" db="EMBL/GenBank/DDBJ databases">
        <authorList>
            <consortium name="Lawrence Berkeley National Laboratory"/>
            <person name="Haridas S."/>
            <person name="Hensen N."/>
            <person name="Bonometti L."/>
            <person name="Westerberg I."/>
            <person name="Brannstrom I.O."/>
            <person name="Guillou S."/>
            <person name="Cros-Aarteil S."/>
            <person name="Calhoun S."/>
            <person name="Kuo A."/>
            <person name="Mondo S."/>
            <person name="Pangilinan J."/>
            <person name="Riley R."/>
            <person name="Labutti K."/>
            <person name="Andreopoulos B."/>
            <person name="Lipzen A."/>
            <person name="Chen C."/>
            <person name="Yanf M."/>
            <person name="Daum C."/>
            <person name="Ng V."/>
            <person name="Clum A."/>
            <person name="Steindorff A."/>
            <person name="Ohm R."/>
            <person name="Martin F."/>
            <person name="Silar P."/>
            <person name="Natvig D."/>
            <person name="Lalanne C."/>
            <person name="Gautier V."/>
            <person name="Ament-Velasquez S.L."/>
            <person name="Kruys A."/>
            <person name="Hutchinson M.I."/>
            <person name="Powell A.J."/>
            <person name="Barry K."/>
            <person name="Miller A.N."/>
            <person name="Grigoriev I.V."/>
            <person name="Debuchy R."/>
            <person name="Gladieux P."/>
            <person name="Thoren M.H."/>
            <person name="Johannesson H."/>
        </authorList>
    </citation>
    <scope>NUCLEOTIDE SEQUENCE</scope>
    <source>
        <strain evidence="3">SMH4131-1</strain>
    </source>
</reference>
<evidence type="ECO:0000313" key="3">
    <source>
        <dbReference type="EMBL" id="KAK3337737.1"/>
    </source>
</evidence>
<feature type="domain" description="Rhamnogalacturonase A/B/Epimerase-like pectate lyase" evidence="2">
    <location>
        <begin position="387"/>
        <end position="467"/>
    </location>
</feature>
<dbReference type="Gene3D" id="2.160.20.10">
    <property type="entry name" value="Single-stranded right-handed beta-helix, Pectin lyase-like"/>
    <property type="match status" value="2"/>
</dbReference>
<keyword evidence="4" id="KW-1185">Reference proteome</keyword>
<feature type="signal peptide" evidence="1">
    <location>
        <begin position="1"/>
        <end position="16"/>
    </location>
</feature>
<keyword evidence="3" id="KW-0456">Lyase</keyword>
<dbReference type="GO" id="GO:0016829">
    <property type="term" value="F:lyase activity"/>
    <property type="evidence" value="ECO:0007669"/>
    <property type="project" value="UniProtKB-KW"/>
</dbReference>
<feature type="domain" description="Rhamnogalacturonase A/B/Epimerase-like pectate lyase" evidence="2">
    <location>
        <begin position="40"/>
        <end position="263"/>
    </location>
</feature>